<dbReference type="AlphaFoldDB" id="A0A7X1JAV3"/>
<evidence type="ECO:0000259" key="1">
    <source>
        <dbReference type="Pfam" id="PF18154"/>
    </source>
</evidence>
<dbReference type="Pfam" id="PF18156">
    <property type="entry name" value="pPIWI_RE_Y"/>
    <property type="match status" value="1"/>
</dbReference>
<evidence type="ECO:0000313" key="4">
    <source>
        <dbReference type="Proteomes" id="UP000584670"/>
    </source>
</evidence>
<accession>A0A7X1JAV3</accession>
<dbReference type="Pfam" id="PF18154">
    <property type="entry name" value="pPIWI_RE_REase"/>
    <property type="match status" value="1"/>
</dbReference>
<dbReference type="Proteomes" id="UP000584670">
    <property type="component" value="Unassembled WGS sequence"/>
</dbReference>
<dbReference type="EMBL" id="JACMSF010000061">
    <property type="protein sequence ID" value="MBC2906905.1"/>
    <property type="molecule type" value="Genomic_DNA"/>
</dbReference>
<proteinExistence type="predicted"/>
<sequence length="398" mass="44028">MAAHATLPGDPARLSHLKQVSPDLADDYMTLELLAAGLAGIQANQQKALWSSAQPSVDPTGFPPAWKAGVTRLLWRALEDGCREVTSHADVFRWCRVPLGQWPLALCVAQSDFELLLIENGRPSAFAEQAARLLLSKDPEAELVENRCYELMIAVADRNGETEQEVQNNYVQLRGFLTKHAVASDIDLLGLLRAFPAKDANGQPWVKHWFSQCYRAQPASGAVVLSFCDGCENPVSGQRGCGTPGCMGGPVARTVDIMSEYFVQNRAVRRFFHDPGLAEQRMFAALEPEFGQRLRPWWGMDAVDVAIDFEGTGKMGVGEWWAADVKDHASATLLGRSFRWNPRAASQRRILVIAQHRFEQPDYVDDLTTSLQGRVQGIEIMSENAFVAAALAHDGRRR</sequence>
<keyword evidence="4" id="KW-1185">Reference proteome</keyword>
<name>A0A7X1JAV3_9ACTN</name>
<evidence type="ECO:0000313" key="3">
    <source>
        <dbReference type="EMBL" id="MBC2906905.1"/>
    </source>
</evidence>
<feature type="domain" description="pPIWI-RE three-gene island" evidence="2">
    <location>
        <begin position="62"/>
        <end position="183"/>
    </location>
</feature>
<protein>
    <recommendedName>
        <fullName evidence="5">REase associating with pPIWI RE domain-containing protein</fullName>
    </recommendedName>
</protein>
<evidence type="ECO:0008006" key="5">
    <source>
        <dbReference type="Google" id="ProtNLM"/>
    </source>
</evidence>
<evidence type="ECO:0000259" key="2">
    <source>
        <dbReference type="Pfam" id="PF18156"/>
    </source>
</evidence>
<dbReference type="InterPro" id="IPR041191">
    <property type="entry name" value="pPIWI_RE_Y"/>
</dbReference>
<organism evidence="3 4">
    <name type="scientific">Streptomyces cupreus</name>
    <dbReference type="NCBI Taxonomy" id="2759956"/>
    <lineage>
        <taxon>Bacteria</taxon>
        <taxon>Bacillati</taxon>
        <taxon>Actinomycetota</taxon>
        <taxon>Actinomycetes</taxon>
        <taxon>Kitasatosporales</taxon>
        <taxon>Streptomycetaceae</taxon>
        <taxon>Streptomyces</taxon>
    </lineage>
</organism>
<comment type="caution">
    <text evidence="3">The sequence shown here is derived from an EMBL/GenBank/DDBJ whole genome shotgun (WGS) entry which is preliminary data.</text>
</comment>
<reference evidence="3 4" key="1">
    <citation type="submission" date="2020-08" db="EMBL/GenBank/DDBJ databases">
        <title>Streptomyces sp. PSKA01 genome sequencing and assembly.</title>
        <authorList>
            <person name="Mandal S."/>
            <person name="Maiti P.K."/>
            <person name="Das P."/>
        </authorList>
    </citation>
    <scope>NUCLEOTIDE SEQUENCE [LARGE SCALE GENOMIC DNA]</scope>
    <source>
        <strain evidence="3 4">PSKA01</strain>
    </source>
</reference>
<dbReference type="RefSeq" id="WP_186286867.1">
    <property type="nucleotide sequence ID" value="NZ_JACMSF010000061.1"/>
</dbReference>
<dbReference type="InterPro" id="IPR040828">
    <property type="entry name" value="pPIWI_RE_REase"/>
</dbReference>
<gene>
    <name evidence="3" type="ORF">H4N64_36390</name>
</gene>
<feature type="domain" description="REase associating with pPIWI RE" evidence="1">
    <location>
        <begin position="276"/>
        <end position="397"/>
    </location>
</feature>